<protein>
    <submittedName>
        <fullName evidence="1">Uncharacterized protein</fullName>
    </submittedName>
</protein>
<sequence length="310" mass="36188">MSGRCNTVQNRKVNDQSDENSLLGSFYRLKSHRKFEKSRKKVNNKEVNLCENDTENNSAEINIYTTPVRSSRRINRSKSVQNDDSESLFECSSKGKDNKVVFTPNPYINDDVINELLNDLLIKYKNKIQIINLKLPQVDIDEIDNLEELNNKLFICDDNDDNNIDTEKTARQEEKIGGNSEKKDYNGGDIELENNTKYVSLPSVERKKYFISRNKPRVIIGGKNQSHFSKDYKVIAENKYWMVIEFHENSYLRKKHSCSRILTKKGIIERHGSNKQHISLEDSIQEYKTLHSELKQLLELSNYCYSPDIY</sequence>
<comment type="caution">
    <text evidence="1">The sequence shown here is derived from an EMBL/GenBank/DDBJ whole genome shotgun (WGS) entry which is preliminary data.</text>
</comment>
<proteinExistence type="predicted"/>
<name>A0AAV9XUK6_9CRYT</name>
<dbReference type="EMBL" id="JAWDEY010000034">
    <property type="protein sequence ID" value="KAK6588288.1"/>
    <property type="molecule type" value="Genomic_DNA"/>
</dbReference>
<reference evidence="1 2" key="1">
    <citation type="submission" date="2023-10" db="EMBL/GenBank/DDBJ databases">
        <title>Comparative genomics analysis reveals potential genetic determinants of host preference in Cryptosporidium xiaoi.</title>
        <authorList>
            <person name="Xiao L."/>
            <person name="Li J."/>
        </authorList>
    </citation>
    <scope>NUCLEOTIDE SEQUENCE [LARGE SCALE GENOMIC DNA]</scope>
    <source>
        <strain evidence="1 2">52996</strain>
    </source>
</reference>
<evidence type="ECO:0000313" key="1">
    <source>
        <dbReference type="EMBL" id="KAK6588288.1"/>
    </source>
</evidence>
<evidence type="ECO:0000313" key="2">
    <source>
        <dbReference type="Proteomes" id="UP001311799"/>
    </source>
</evidence>
<organism evidence="1 2">
    <name type="scientific">Cryptosporidium xiaoi</name>
    <dbReference type="NCBI Taxonomy" id="659607"/>
    <lineage>
        <taxon>Eukaryota</taxon>
        <taxon>Sar</taxon>
        <taxon>Alveolata</taxon>
        <taxon>Apicomplexa</taxon>
        <taxon>Conoidasida</taxon>
        <taxon>Coccidia</taxon>
        <taxon>Eucoccidiorida</taxon>
        <taxon>Eimeriorina</taxon>
        <taxon>Cryptosporidiidae</taxon>
        <taxon>Cryptosporidium</taxon>
    </lineage>
</organism>
<dbReference type="Proteomes" id="UP001311799">
    <property type="component" value="Unassembled WGS sequence"/>
</dbReference>
<accession>A0AAV9XUK6</accession>
<dbReference type="AlphaFoldDB" id="A0AAV9XUK6"/>
<keyword evidence="2" id="KW-1185">Reference proteome</keyword>
<gene>
    <name evidence="1" type="ORF">RS030_6759</name>
</gene>